<dbReference type="SMART" id="SM01049">
    <property type="entry name" value="Cache_2"/>
    <property type="match status" value="1"/>
</dbReference>
<dbReference type="InterPro" id="IPR033480">
    <property type="entry name" value="sCache_2"/>
</dbReference>
<proteinExistence type="inferred from homology"/>
<feature type="transmembrane region" description="Helical" evidence="10">
    <location>
        <begin position="214"/>
        <end position="233"/>
    </location>
</feature>
<reference evidence="13 14" key="1">
    <citation type="submission" date="2015-11" db="EMBL/GenBank/DDBJ databases">
        <authorList>
            <person name="Zhang Y."/>
            <person name="Guo Z."/>
        </authorList>
    </citation>
    <scope>NUCLEOTIDE SEQUENCE [LARGE SCALE GENOMIC DNA]</scope>
    <source>
        <strain evidence="13 14">KCTC 12086</strain>
    </source>
</reference>
<dbReference type="GO" id="GO:0005886">
    <property type="term" value="C:plasma membrane"/>
    <property type="evidence" value="ECO:0007669"/>
    <property type="project" value="UniProtKB-SubCell"/>
</dbReference>
<dbReference type="InterPro" id="IPR003660">
    <property type="entry name" value="HAMP_dom"/>
</dbReference>
<dbReference type="GO" id="GO:0006935">
    <property type="term" value="P:chemotaxis"/>
    <property type="evidence" value="ECO:0007669"/>
    <property type="project" value="UniProtKB-ARBA"/>
</dbReference>
<dbReference type="PROSITE" id="PS50111">
    <property type="entry name" value="CHEMOTAXIS_TRANSDUC_2"/>
    <property type="match status" value="1"/>
</dbReference>
<evidence type="ECO:0000256" key="5">
    <source>
        <dbReference type="ARBA" id="ARBA00023136"/>
    </source>
</evidence>
<evidence type="ECO:0000256" key="4">
    <source>
        <dbReference type="ARBA" id="ARBA00022989"/>
    </source>
</evidence>
<comment type="subcellular location">
    <subcellularLocation>
        <location evidence="1">Cell membrane</location>
        <topology evidence="1">Multi-pass membrane protein</topology>
    </subcellularLocation>
</comment>
<dbReference type="CDD" id="cd06225">
    <property type="entry name" value="HAMP"/>
    <property type="match status" value="1"/>
</dbReference>
<dbReference type="Gene3D" id="1.10.287.950">
    <property type="entry name" value="Methyl-accepting chemotaxis protein"/>
    <property type="match status" value="1"/>
</dbReference>
<keyword evidence="14" id="KW-1185">Reference proteome</keyword>
<dbReference type="FunFam" id="1.10.287.950:FF:000001">
    <property type="entry name" value="Methyl-accepting chemotaxis sensory transducer"/>
    <property type="match status" value="1"/>
</dbReference>
<feature type="coiled-coil region" evidence="9">
    <location>
        <begin position="330"/>
        <end position="357"/>
    </location>
</feature>
<evidence type="ECO:0000256" key="6">
    <source>
        <dbReference type="ARBA" id="ARBA00023224"/>
    </source>
</evidence>
<gene>
    <name evidence="13" type="ORF">PP2015_979</name>
</gene>
<feature type="domain" description="Methyl-accepting transducer" evidence="11">
    <location>
        <begin position="294"/>
        <end position="530"/>
    </location>
</feature>
<evidence type="ECO:0000256" key="1">
    <source>
        <dbReference type="ARBA" id="ARBA00004651"/>
    </source>
</evidence>
<comment type="similarity">
    <text evidence="7">Belongs to the methyl-accepting chemotaxis (MCP) protein family.</text>
</comment>
<dbReference type="CDD" id="cd11386">
    <property type="entry name" value="MCP_signal"/>
    <property type="match status" value="1"/>
</dbReference>
<keyword evidence="9" id="KW-0175">Coiled coil</keyword>
<dbReference type="SUPFAM" id="SSF58104">
    <property type="entry name" value="Methyl-accepting chemotaxis protein (MCP) signaling domain"/>
    <property type="match status" value="1"/>
</dbReference>
<evidence type="ECO:0000259" key="12">
    <source>
        <dbReference type="PROSITE" id="PS50885"/>
    </source>
</evidence>
<evidence type="ECO:0000256" key="2">
    <source>
        <dbReference type="ARBA" id="ARBA00022475"/>
    </source>
</evidence>
<dbReference type="Gene3D" id="3.30.450.20">
    <property type="entry name" value="PAS domain"/>
    <property type="match status" value="1"/>
</dbReference>
<keyword evidence="6 8" id="KW-0807">Transducer</keyword>
<dbReference type="Pfam" id="PF00672">
    <property type="entry name" value="HAMP"/>
    <property type="match status" value="1"/>
</dbReference>
<name>A0A0S2JZR3_9GAMM</name>
<protein>
    <submittedName>
        <fullName evidence="13">Chemotaxis sensory protein</fullName>
    </submittedName>
</protein>
<dbReference type="Pfam" id="PF00015">
    <property type="entry name" value="MCPsignal"/>
    <property type="match status" value="1"/>
</dbReference>
<evidence type="ECO:0000256" key="3">
    <source>
        <dbReference type="ARBA" id="ARBA00022692"/>
    </source>
</evidence>
<evidence type="ECO:0000256" key="10">
    <source>
        <dbReference type="SAM" id="Phobius"/>
    </source>
</evidence>
<keyword evidence="4 10" id="KW-1133">Transmembrane helix</keyword>
<dbReference type="SMART" id="SM00283">
    <property type="entry name" value="MA"/>
    <property type="match status" value="1"/>
</dbReference>
<dbReference type="InterPro" id="IPR004089">
    <property type="entry name" value="MCPsignal_dom"/>
</dbReference>
<dbReference type="KEGG" id="pphe:PP2015_979"/>
<feature type="domain" description="HAMP" evidence="12">
    <location>
        <begin position="235"/>
        <end position="289"/>
    </location>
</feature>
<dbReference type="EMBL" id="CP013187">
    <property type="protein sequence ID" value="ALO41497.1"/>
    <property type="molecule type" value="Genomic_DNA"/>
</dbReference>
<accession>A0A0S2JZR3</accession>
<organism evidence="13 14">
    <name type="scientific">Pseudoalteromonas phenolica</name>
    <dbReference type="NCBI Taxonomy" id="161398"/>
    <lineage>
        <taxon>Bacteria</taxon>
        <taxon>Pseudomonadati</taxon>
        <taxon>Pseudomonadota</taxon>
        <taxon>Gammaproteobacteria</taxon>
        <taxon>Alteromonadales</taxon>
        <taxon>Pseudoalteromonadaceae</taxon>
        <taxon>Pseudoalteromonas</taxon>
    </lineage>
</organism>
<dbReference type="Proteomes" id="UP000061457">
    <property type="component" value="Chromosome I"/>
</dbReference>
<dbReference type="GO" id="GO:0007165">
    <property type="term" value="P:signal transduction"/>
    <property type="evidence" value="ECO:0007669"/>
    <property type="project" value="UniProtKB-KW"/>
</dbReference>
<evidence type="ECO:0000256" key="8">
    <source>
        <dbReference type="PROSITE-ProRule" id="PRU00284"/>
    </source>
</evidence>
<sequence>MLLRAKAICDIKISLKIKGGECMQFLRNFSIFQRLLMILGVVAIGLVLLSLTSLPQQFSSLEQQQYEKTKNLVENTFGVIEHFYGLQQAGEMTQDQAQQAALDTISKLRYDSDNYYWINDYNPNMVMHPMKPQLVGKSLSASKDPDGTYLFMEMVKIVRQQGEGFVPYKWPKPGFDDPVDKISYVKGFGPWEWILGSGVYLDSIEEDFAELRNLMIIDVVVLLIILAALISLISNSILTPVNLATEMMKNISHGEGDLTQRLDESGKDEISQLANYFNAYTEKMRHSIENVSHSATEVERLSNSVDDTGKVNLNHIEHQNDNSRQVATAVEQMSMQIREVSENAEAAEHAANDALKNSNNGKQVVAKTISAIETLSSNIQEVSEVTTVLAEESNNIGSVLDVIRGISEQTNLLALNAAIEAARAGEQGRGFAVVADEVRTLASRTGQSTDEIQTMIEKLQKGAQEAVSAVQASQQISENTVKQVAEADEVLNEIERLIMSITDMNSHIARATEEQSTAAQEVNIRITDLSAATDHSLETTHALTEASLSLKQASHQLSEIVKGFKIH</sequence>
<dbReference type="AlphaFoldDB" id="A0A0S2JZR3"/>
<feature type="transmembrane region" description="Helical" evidence="10">
    <location>
        <begin position="31"/>
        <end position="51"/>
    </location>
</feature>
<evidence type="ECO:0000313" key="13">
    <source>
        <dbReference type="EMBL" id="ALO41497.1"/>
    </source>
</evidence>
<dbReference type="PANTHER" id="PTHR32089:SF112">
    <property type="entry name" value="LYSOZYME-LIKE PROTEIN-RELATED"/>
    <property type="match status" value="1"/>
</dbReference>
<dbReference type="Pfam" id="PF08269">
    <property type="entry name" value="dCache_2"/>
    <property type="match status" value="1"/>
</dbReference>
<evidence type="ECO:0000313" key="14">
    <source>
        <dbReference type="Proteomes" id="UP000061457"/>
    </source>
</evidence>
<evidence type="ECO:0000259" key="11">
    <source>
        <dbReference type="PROSITE" id="PS50111"/>
    </source>
</evidence>
<dbReference type="PROSITE" id="PS50885">
    <property type="entry name" value="HAMP"/>
    <property type="match status" value="1"/>
</dbReference>
<dbReference type="InterPro" id="IPR004010">
    <property type="entry name" value="Double_Cache_2"/>
</dbReference>
<dbReference type="STRING" id="161398.PP2015_979"/>
<evidence type="ECO:0000256" key="9">
    <source>
        <dbReference type="SAM" id="Coils"/>
    </source>
</evidence>
<dbReference type="PATRIC" id="fig|161398.10.peg.996"/>
<keyword evidence="3 10" id="KW-0812">Transmembrane</keyword>
<evidence type="ECO:0000256" key="7">
    <source>
        <dbReference type="ARBA" id="ARBA00029447"/>
    </source>
</evidence>
<dbReference type="Gene3D" id="6.10.340.10">
    <property type="match status" value="1"/>
</dbReference>
<dbReference type="PANTHER" id="PTHR32089">
    <property type="entry name" value="METHYL-ACCEPTING CHEMOTAXIS PROTEIN MCPB"/>
    <property type="match status" value="1"/>
</dbReference>
<keyword evidence="5 10" id="KW-0472">Membrane</keyword>
<dbReference type="SMART" id="SM00304">
    <property type="entry name" value="HAMP"/>
    <property type="match status" value="1"/>
</dbReference>
<keyword evidence="2" id="KW-1003">Cell membrane</keyword>